<dbReference type="GO" id="GO:0046930">
    <property type="term" value="C:pore complex"/>
    <property type="evidence" value="ECO:0007669"/>
    <property type="project" value="UniProtKB-KW"/>
</dbReference>
<evidence type="ECO:0000256" key="1">
    <source>
        <dbReference type="ARBA" id="ARBA00004571"/>
    </source>
</evidence>
<sequence>MKFGYSSLMLILLLPLFFSCANTRESIYFDIKKDSTTLIQYQNTSPLIQKNDLLSITVSSLSQEASLVYNVSNNVSGTGSGAVLGGYLVNSEGNIQFPVIGSIKAEGFTKEELQVNITRKLIEQKLLLNPIVSIRNLNFKVTVLGEVGKPTVINVPTEKINLLEAIGFAGDLTLYSSRSDVMVLREENGARTFKIIDLTKNDVFSSPYFYLKPNDVVYVKPNKTKISSVSNTRLWLPTIFSALTLLSVLFYRVSR</sequence>
<dbReference type="InterPro" id="IPR049712">
    <property type="entry name" value="Poly_export"/>
</dbReference>
<keyword evidence="12" id="KW-0564">Palmitate</keyword>
<name>A0A9X2XSS7_9BACT</name>
<keyword evidence="9" id="KW-0406">Ion transport</keyword>
<dbReference type="PANTHER" id="PTHR33619:SF3">
    <property type="entry name" value="POLYSACCHARIDE EXPORT PROTEIN GFCE-RELATED"/>
    <property type="match status" value="1"/>
</dbReference>
<keyword evidence="15" id="KW-1133">Transmembrane helix</keyword>
<keyword evidence="6 15" id="KW-0812">Transmembrane</keyword>
<keyword evidence="7" id="KW-0732">Signal</keyword>
<evidence type="ECO:0000313" key="18">
    <source>
        <dbReference type="EMBL" id="MCU7548261.1"/>
    </source>
</evidence>
<feature type="transmembrane region" description="Helical" evidence="15">
    <location>
        <begin position="234"/>
        <end position="253"/>
    </location>
</feature>
<protein>
    <submittedName>
        <fullName evidence="18">Polysaccharide biosynthesis/export family protein</fullName>
    </submittedName>
</protein>
<evidence type="ECO:0000313" key="19">
    <source>
        <dbReference type="Proteomes" id="UP001155483"/>
    </source>
</evidence>
<reference evidence="18" key="1">
    <citation type="submission" date="2022-09" db="EMBL/GenBank/DDBJ databases">
        <authorList>
            <person name="Yuan C."/>
            <person name="Ke Z."/>
        </authorList>
    </citation>
    <scope>NUCLEOTIDE SEQUENCE</scope>
    <source>
        <strain evidence="18">LB-8</strain>
    </source>
</reference>
<dbReference type="InterPro" id="IPR003715">
    <property type="entry name" value="Poly_export_N"/>
</dbReference>
<keyword evidence="8" id="KW-0625">Polysaccharide transport</keyword>
<gene>
    <name evidence="18" type="ORF">OCK74_04005</name>
</gene>
<evidence type="ECO:0000256" key="2">
    <source>
        <dbReference type="ARBA" id="ARBA00009450"/>
    </source>
</evidence>
<evidence type="ECO:0000256" key="4">
    <source>
        <dbReference type="ARBA" id="ARBA00022452"/>
    </source>
</evidence>
<evidence type="ECO:0000256" key="9">
    <source>
        <dbReference type="ARBA" id="ARBA00023065"/>
    </source>
</evidence>
<dbReference type="PANTHER" id="PTHR33619">
    <property type="entry name" value="POLYSACCHARIDE EXPORT PROTEIN GFCE-RELATED"/>
    <property type="match status" value="1"/>
</dbReference>
<dbReference type="GO" id="GO:0015159">
    <property type="term" value="F:polysaccharide transmembrane transporter activity"/>
    <property type="evidence" value="ECO:0007669"/>
    <property type="project" value="InterPro"/>
</dbReference>
<evidence type="ECO:0000259" key="16">
    <source>
        <dbReference type="Pfam" id="PF02563"/>
    </source>
</evidence>
<evidence type="ECO:0000256" key="12">
    <source>
        <dbReference type="ARBA" id="ARBA00023139"/>
    </source>
</evidence>
<proteinExistence type="inferred from homology"/>
<dbReference type="PROSITE" id="PS51257">
    <property type="entry name" value="PROKAR_LIPOPROTEIN"/>
    <property type="match status" value="1"/>
</dbReference>
<keyword evidence="14" id="KW-0449">Lipoprotein</keyword>
<evidence type="ECO:0000256" key="3">
    <source>
        <dbReference type="ARBA" id="ARBA00022448"/>
    </source>
</evidence>
<comment type="caution">
    <text evidence="18">The sequence shown here is derived from an EMBL/GenBank/DDBJ whole genome shotgun (WGS) entry which is preliminary data.</text>
</comment>
<evidence type="ECO:0000256" key="15">
    <source>
        <dbReference type="SAM" id="Phobius"/>
    </source>
</evidence>
<keyword evidence="3" id="KW-0813">Transport</keyword>
<keyword evidence="11 15" id="KW-0472">Membrane</keyword>
<dbReference type="Gene3D" id="3.10.560.10">
    <property type="entry name" value="Outer membrane lipoprotein wza domain like"/>
    <property type="match status" value="1"/>
</dbReference>
<keyword evidence="4" id="KW-1134">Transmembrane beta strand</keyword>
<dbReference type="Pfam" id="PF22461">
    <property type="entry name" value="SLBB_2"/>
    <property type="match status" value="1"/>
</dbReference>
<dbReference type="Pfam" id="PF02563">
    <property type="entry name" value="Poly_export"/>
    <property type="match status" value="1"/>
</dbReference>
<evidence type="ECO:0000256" key="11">
    <source>
        <dbReference type="ARBA" id="ARBA00023136"/>
    </source>
</evidence>
<dbReference type="InterPro" id="IPR054765">
    <property type="entry name" value="SLBB_dom"/>
</dbReference>
<keyword evidence="13" id="KW-0998">Cell outer membrane</keyword>
<evidence type="ECO:0000256" key="7">
    <source>
        <dbReference type="ARBA" id="ARBA00022729"/>
    </source>
</evidence>
<feature type="domain" description="SLBB" evidence="17">
    <location>
        <begin position="140"/>
        <end position="219"/>
    </location>
</feature>
<reference evidence="18" key="2">
    <citation type="submission" date="2023-04" db="EMBL/GenBank/DDBJ databases">
        <title>Paracnuella aquatica gen. nov., sp. nov., a member of the family Chitinophagaceae isolated from a hot spring.</title>
        <authorList>
            <person name="Wang C."/>
        </authorList>
    </citation>
    <scope>NUCLEOTIDE SEQUENCE</scope>
    <source>
        <strain evidence="18">LB-8</strain>
    </source>
</reference>
<keyword evidence="19" id="KW-1185">Reference proteome</keyword>
<evidence type="ECO:0000256" key="14">
    <source>
        <dbReference type="ARBA" id="ARBA00023288"/>
    </source>
</evidence>
<dbReference type="GO" id="GO:0009279">
    <property type="term" value="C:cell outer membrane"/>
    <property type="evidence" value="ECO:0007669"/>
    <property type="project" value="UniProtKB-SubCell"/>
</dbReference>
<comment type="subcellular location">
    <subcellularLocation>
        <location evidence="1">Cell outer membrane</location>
        <topology evidence="1">Multi-pass membrane protein</topology>
    </subcellularLocation>
</comment>
<accession>A0A9X2XSS7</accession>
<comment type="similarity">
    <text evidence="2">Belongs to the BexD/CtrA/VexA family.</text>
</comment>
<evidence type="ECO:0000256" key="5">
    <source>
        <dbReference type="ARBA" id="ARBA00022597"/>
    </source>
</evidence>
<evidence type="ECO:0000256" key="10">
    <source>
        <dbReference type="ARBA" id="ARBA00023114"/>
    </source>
</evidence>
<dbReference type="AlphaFoldDB" id="A0A9X2XSS7"/>
<dbReference type="RefSeq" id="WP_279295705.1">
    <property type="nucleotide sequence ID" value="NZ_JAOTIF010000001.1"/>
</dbReference>
<keyword evidence="10" id="KW-0626">Porin</keyword>
<dbReference type="GO" id="GO:0006811">
    <property type="term" value="P:monoatomic ion transport"/>
    <property type="evidence" value="ECO:0007669"/>
    <property type="project" value="UniProtKB-KW"/>
</dbReference>
<evidence type="ECO:0000256" key="8">
    <source>
        <dbReference type="ARBA" id="ARBA00023047"/>
    </source>
</evidence>
<organism evidence="18 19">
    <name type="scientific">Paraflavisolibacter caeni</name>
    <dbReference type="NCBI Taxonomy" id="2982496"/>
    <lineage>
        <taxon>Bacteria</taxon>
        <taxon>Pseudomonadati</taxon>
        <taxon>Bacteroidota</taxon>
        <taxon>Chitinophagia</taxon>
        <taxon>Chitinophagales</taxon>
        <taxon>Chitinophagaceae</taxon>
        <taxon>Paraflavisolibacter</taxon>
    </lineage>
</organism>
<evidence type="ECO:0000256" key="13">
    <source>
        <dbReference type="ARBA" id="ARBA00023237"/>
    </source>
</evidence>
<dbReference type="EMBL" id="JAOTIF010000001">
    <property type="protein sequence ID" value="MCU7548261.1"/>
    <property type="molecule type" value="Genomic_DNA"/>
</dbReference>
<feature type="domain" description="Polysaccharide export protein N-terminal" evidence="16">
    <location>
        <begin position="43"/>
        <end position="135"/>
    </location>
</feature>
<keyword evidence="5" id="KW-0762">Sugar transport</keyword>
<evidence type="ECO:0000259" key="17">
    <source>
        <dbReference type="Pfam" id="PF22461"/>
    </source>
</evidence>
<dbReference type="GO" id="GO:0015288">
    <property type="term" value="F:porin activity"/>
    <property type="evidence" value="ECO:0007669"/>
    <property type="project" value="UniProtKB-KW"/>
</dbReference>
<dbReference type="Proteomes" id="UP001155483">
    <property type="component" value="Unassembled WGS sequence"/>
</dbReference>
<evidence type="ECO:0000256" key="6">
    <source>
        <dbReference type="ARBA" id="ARBA00022692"/>
    </source>
</evidence>